<feature type="signal peptide" evidence="1">
    <location>
        <begin position="1"/>
        <end position="23"/>
    </location>
</feature>
<proteinExistence type="predicted"/>
<dbReference type="EMBL" id="JADNRY010000025">
    <property type="protein sequence ID" value="KAF9072299.1"/>
    <property type="molecule type" value="Genomic_DNA"/>
</dbReference>
<dbReference type="OrthoDB" id="2906425at2759"/>
<dbReference type="InterPro" id="IPR011009">
    <property type="entry name" value="Kinase-like_dom_sf"/>
</dbReference>
<dbReference type="AlphaFoldDB" id="A0A9P5PTX1"/>
<evidence type="ECO:0000313" key="3">
    <source>
        <dbReference type="EMBL" id="KAF9072299.1"/>
    </source>
</evidence>
<dbReference type="PANTHER" id="PTHR21310">
    <property type="entry name" value="AMINOGLYCOSIDE PHOSPHOTRANSFERASE-RELATED-RELATED"/>
    <property type="match status" value="1"/>
</dbReference>
<keyword evidence="3" id="KW-0418">Kinase</keyword>
<evidence type="ECO:0000259" key="2">
    <source>
        <dbReference type="Pfam" id="PF01636"/>
    </source>
</evidence>
<dbReference type="InterPro" id="IPR002575">
    <property type="entry name" value="Aminoglycoside_PTrfase"/>
</dbReference>
<organism evidence="3 4">
    <name type="scientific">Rhodocollybia butyracea</name>
    <dbReference type="NCBI Taxonomy" id="206335"/>
    <lineage>
        <taxon>Eukaryota</taxon>
        <taxon>Fungi</taxon>
        <taxon>Dikarya</taxon>
        <taxon>Basidiomycota</taxon>
        <taxon>Agaricomycotina</taxon>
        <taxon>Agaricomycetes</taxon>
        <taxon>Agaricomycetidae</taxon>
        <taxon>Agaricales</taxon>
        <taxon>Marasmiineae</taxon>
        <taxon>Omphalotaceae</taxon>
        <taxon>Rhodocollybia</taxon>
    </lineage>
</organism>
<reference evidence="3" key="1">
    <citation type="submission" date="2020-11" db="EMBL/GenBank/DDBJ databases">
        <authorList>
            <consortium name="DOE Joint Genome Institute"/>
            <person name="Ahrendt S."/>
            <person name="Riley R."/>
            <person name="Andreopoulos W."/>
            <person name="Labutti K."/>
            <person name="Pangilinan J."/>
            <person name="Ruiz-Duenas F.J."/>
            <person name="Barrasa J.M."/>
            <person name="Sanchez-Garcia M."/>
            <person name="Camarero S."/>
            <person name="Miyauchi S."/>
            <person name="Serrano A."/>
            <person name="Linde D."/>
            <person name="Babiker R."/>
            <person name="Drula E."/>
            <person name="Ayuso-Fernandez I."/>
            <person name="Pacheco R."/>
            <person name="Padilla G."/>
            <person name="Ferreira P."/>
            <person name="Barriuso J."/>
            <person name="Kellner H."/>
            <person name="Castanera R."/>
            <person name="Alfaro M."/>
            <person name="Ramirez L."/>
            <person name="Pisabarro A.G."/>
            <person name="Kuo A."/>
            <person name="Tritt A."/>
            <person name="Lipzen A."/>
            <person name="He G."/>
            <person name="Yan M."/>
            <person name="Ng V."/>
            <person name="Cullen D."/>
            <person name="Martin F."/>
            <person name="Rosso M.-N."/>
            <person name="Henrissat B."/>
            <person name="Hibbett D."/>
            <person name="Martinez A.T."/>
            <person name="Grigoriev I.V."/>
        </authorList>
    </citation>
    <scope>NUCLEOTIDE SEQUENCE</scope>
    <source>
        <strain evidence="3">AH 40177</strain>
    </source>
</reference>
<dbReference type="Proteomes" id="UP000772434">
    <property type="component" value="Unassembled WGS sequence"/>
</dbReference>
<dbReference type="GO" id="GO:0016301">
    <property type="term" value="F:kinase activity"/>
    <property type="evidence" value="ECO:0007669"/>
    <property type="project" value="UniProtKB-KW"/>
</dbReference>
<feature type="domain" description="Aminoglycoside phosphotransferase" evidence="2">
    <location>
        <begin position="48"/>
        <end position="248"/>
    </location>
</feature>
<keyword evidence="4" id="KW-1185">Reference proteome</keyword>
<feature type="chain" id="PRO_5040179878" evidence="1">
    <location>
        <begin position="24"/>
        <end position="280"/>
    </location>
</feature>
<evidence type="ECO:0000256" key="1">
    <source>
        <dbReference type="SAM" id="SignalP"/>
    </source>
</evidence>
<dbReference type="Pfam" id="PF01636">
    <property type="entry name" value="APH"/>
    <property type="match status" value="1"/>
</dbReference>
<dbReference type="Gene3D" id="3.90.1200.10">
    <property type="match status" value="1"/>
</dbReference>
<protein>
    <submittedName>
        <fullName evidence="3">Kinase-like protein</fullName>
    </submittedName>
</protein>
<sequence>MFLVLLRRLRLAFYTLISRTSLAAFEKPDIHFFRFGIPLVMKCTRRTFSTEAHALVFLGSTGLKLPIPHLLDSVELDGNTYTVMTLMKGVPLFDATLHNNLGNPEHPIPIKYDAIATALWTLEQPLKDKGKVMLSASGHGLPDPIQFFEHYMNPQPSVLELYYHITRHLDEEGRPQWTTKHLLQAYPEPMQAVLDDEVAWVHADLKMHNVMIDPTTGEFVGILDWEDSGWRPRHWQVLCLRWYGRAQQGCFANCFRRMRFPDKTEKAYDAMPKLLCYMAT</sequence>
<keyword evidence="3" id="KW-0808">Transferase</keyword>
<comment type="caution">
    <text evidence="3">The sequence shown here is derived from an EMBL/GenBank/DDBJ whole genome shotgun (WGS) entry which is preliminary data.</text>
</comment>
<gene>
    <name evidence="3" type="ORF">BDP27DRAFT_1382168</name>
</gene>
<dbReference type="SUPFAM" id="SSF56112">
    <property type="entry name" value="Protein kinase-like (PK-like)"/>
    <property type="match status" value="1"/>
</dbReference>
<dbReference type="InterPro" id="IPR051678">
    <property type="entry name" value="AGP_Transferase"/>
</dbReference>
<keyword evidence="1" id="KW-0732">Signal</keyword>
<accession>A0A9P5PTX1</accession>
<name>A0A9P5PTX1_9AGAR</name>
<evidence type="ECO:0000313" key="4">
    <source>
        <dbReference type="Proteomes" id="UP000772434"/>
    </source>
</evidence>